<dbReference type="Gene3D" id="1.20.1280.50">
    <property type="match status" value="1"/>
</dbReference>
<evidence type="ECO:0000259" key="2">
    <source>
        <dbReference type="SMART" id="SM00579"/>
    </source>
</evidence>
<dbReference type="PANTHER" id="PTHR31900:SF34">
    <property type="entry name" value="EMB|CAB62440.1-RELATED"/>
    <property type="match status" value="1"/>
</dbReference>
<dbReference type="Gene3D" id="3.80.10.10">
    <property type="entry name" value="Ribonuclease Inhibitor"/>
    <property type="match status" value="1"/>
</dbReference>
<dbReference type="Pfam" id="PF24758">
    <property type="entry name" value="LRR_At5g56370"/>
    <property type="match status" value="2"/>
</dbReference>
<dbReference type="InterPro" id="IPR032675">
    <property type="entry name" value="LRR_dom_sf"/>
</dbReference>
<evidence type="ECO:0000313" key="4">
    <source>
        <dbReference type="Proteomes" id="UP000836841"/>
    </source>
</evidence>
<organism evidence="3 4">
    <name type="scientific">Thlaspi arvense</name>
    <name type="common">Field penny-cress</name>
    <dbReference type="NCBI Taxonomy" id="13288"/>
    <lineage>
        <taxon>Eukaryota</taxon>
        <taxon>Viridiplantae</taxon>
        <taxon>Streptophyta</taxon>
        <taxon>Embryophyta</taxon>
        <taxon>Tracheophyta</taxon>
        <taxon>Spermatophyta</taxon>
        <taxon>Magnoliopsida</taxon>
        <taxon>eudicotyledons</taxon>
        <taxon>Gunneridae</taxon>
        <taxon>Pentapetalae</taxon>
        <taxon>rosids</taxon>
        <taxon>malvids</taxon>
        <taxon>Brassicales</taxon>
        <taxon>Brassicaceae</taxon>
        <taxon>Thlaspideae</taxon>
        <taxon>Thlaspi</taxon>
    </lineage>
</organism>
<dbReference type="CDD" id="cd22160">
    <property type="entry name" value="F-box_AtFBL13-like"/>
    <property type="match status" value="2"/>
</dbReference>
<accession>A0AAU9SMM1</accession>
<dbReference type="InterPro" id="IPR036047">
    <property type="entry name" value="F-box-like_dom_sf"/>
</dbReference>
<gene>
    <name evidence="3" type="ORF">TAV2_LOCUS20300</name>
</gene>
<feature type="domain" description="FBD" evidence="2">
    <location>
        <begin position="381"/>
        <end position="439"/>
    </location>
</feature>
<keyword evidence="4" id="KW-1185">Reference proteome</keyword>
<dbReference type="SUPFAM" id="SSF81383">
    <property type="entry name" value="F-box domain"/>
    <property type="match status" value="2"/>
</dbReference>
<dbReference type="Pfam" id="PF08387">
    <property type="entry name" value="FBD"/>
    <property type="match status" value="2"/>
</dbReference>
<dbReference type="PANTHER" id="PTHR31900">
    <property type="entry name" value="F-BOX/RNI SUPERFAMILY PROTEIN-RELATED"/>
    <property type="match status" value="1"/>
</dbReference>
<feature type="domain" description="F-box" evidence="1">
    <location>
        <begin position="39"/>
        <end position="78"/>
    </location>
</feature>
<dbReference type="SMART" id="SM00579">
    <property type="entry name" value="FBD"/>
    <property type="match status" value="2"/>
</dbReference>
<evidence type="ECO:0000313" key="3">
    <source>
        <dbReference type="EMBL" id="CAH2069704.1"/>
    </source>
</evidence>
<sequence>SKSDRKVSSFLSFGCEFPAKLERKKKKQAFRVMDKISDLSDDLLIKILSLVPTTDVIAMSILSKRWRCLWRLVPSLIFGEDDEEEEDREHEEFTSNVYCRNFSQFVYGTLLLHNAPVLERFHLNSASECGVSEVDLWVRIAVDRFVRDLKIRFRYGYELIRLPSSLFRSETVETLELRWEVPSRCSFRSLKTLRLLFVKYADEESFSRLISNCPVLEDLVVETCHDDNVTTFTINVPSLQSLSIRHTLQDFGTDDDVFVVHYHSLKHLTIVDYFSGIEFIGHNTPKLVEANLLSLSCQAKVLASFPNIKRLSLCLDKEYPTGSVLSQLVRLELCSCESNWKNMLVIVLQHCPKLQVLNLALNHLVSEDSKVCWIQPSCVPECLLFHLKTFEWSEYGGSEEEKQVAIYILKNSMRLVTATIYPDPLELASKQRKQRSLFGSLGHVELCLLLKGDFKMFTYTDRISHLSDDLLLRILSLIPVSDAISTSILSKRWRSLWKKMQKLEYDENSRPNIGSIGFVEFCGRSLQLHEAPLLKTLNLNICNHSDSIDSLLFPSIRSTLLEISITSSHYSPIRFSSNLNVFQTLVVMKLQEQILVDVSVDSPVCFRSLNALHLTRVRYSCDQSLSRLLSACPVLEDLFLERLCRGDKFLTISVPSLQRLYIIKQDGSSYDDEPRFEINVPSLIYLMIDDRQGSFDFTEDMPKLVEANVSVCQFKSGKLLKSLASVERLSVNLFISMVTHLTDRFYCNRLLHLELHIHQNFRSNLLLRLLQDSPKLQVLKLHQRHWIWFGFIDEHPCFVPEPSSVPECLSFHLETLEWIGYGGSETEEEKEAAAYIFKKARCLKSALISLQSTVMKKDKTMIKELESMSKASTSCQLVIQLSKI</sequence>
<dbReference type="EMBL" id="OU466862">
    <property type="protein sequence ID" value="CAH2069704.1"/>
    <property type="molecule type" value="Genomic_DNA"/>
</dbReference>
<dbReference type="AlphaFoldDB" id="A0AAU9SMM1"/>
<feature type="non-terminal residue" evidence="3">
    <location>
        <position position="884"/>
    </location>
</feature>
<dbReference type="SUPFAM" id="SSF52047">
    <property type="entry name" value="RNI-like"/>
    <property type="match status" value="2"/>
</dbReference>
<evidence type="ECO:0008006" key="5">
    <source>
        <dbReference type="Google" id="ProtNLM"/>
    </source>
</evidence>
<name>A0AAU9SMM1_THLAR</name>
<dbReference type="InterPro" id="IPR050232">
    <property type="entry name" value="FBL13/AtMIF1-like"/>
</dbReference>
<feature type="domain" description="F-box" evidence="1">
    <location>
        <begin position="466"/>
        <end position="506"/>
    </location>
</feature>
<dbReference type="InterPro" id="IPR001810">
    <property type="entry name" value="F-box_dom"/>
</dbReference>
<proteinExistence type="predicted"/>
<dbReference type="InterPro" id="IPR053781">
    <property type="entry name" value="F-box_AtFBL13-like"/>
</dbReference>
<evidence type="ECO:0000259" key="1">
    <source>
        <dbReference type="SMART" id="SM00256"/>
    </source>
</evidence>
<dbReference type="SMART" id="SM00256">
    <property type="entry name" value="FBOX"/>
    <property type="match status" value="2"/>
</dbReference>
<feature type="domain" description="FBD" evidence="2">
    <location>
        <begin position="807"/>
        <end position="880"/>
    </location>
</feature>
<dbReference type="Pfam" id="PF00646">
    <property type="entry name" value="F-box"/>
    <property type="match status" value="2"/>
</dbReference>
<dbReference type="InterPro" id="IPR006566">
    <property type="entry name" value="FBD"/>
</dbReference>
<protein>
    <recommendedName>
        <fullName evidence="5">F-box domain-containing protein</fullName>
    </recommendedName>
</protein>
<reference evidence="3 4" key="1">
    <citation type="submission" date="2022-03" db="EMBL/GenBank/DDBJ databases">
        <authorList>
            <person name="Nunn A."/>
            <person name="Chopra R."/>
            <person name="Nunn A."/>
            <person name="Contreras Garrido A."/>
        </authorList>
    </citation>
    <scope>NUCLEOTIDE SEQUENCE [LARGE SCALE GENOMIC DNA]</scope>
</reference>
<feature type="non-terminal residue" evidence="3">
    <location>
        <position position="1"/>
    </location>
</feature>
<dbReference type="InterPro" id="IPR055411">
    <property type="entry name" value="LRR_FXL15/At3g58940/PEG3-like"/>
</dbReference>
<dbReference type="Proteomes" id="UP000836841">
    <property type="component" value="Chromosome 6"/>
</dbReference>